<dbReference type="AlphaFoldDB" id="A0A3S4HLT7"/>
<evidence type="ECO:0000313" key="1">
    <source>
        <dbReference type="EMBL" id="VEA98768.1"/>
    </source>
</evidence>
<evidence type="ECO:0000313" key="2">
    <source>
        <dbReference type="Proteomes" id="UP000282433"/>
    </source>
</evidence>
<dbReference type="Proteomes" id="UP000282433">
    <property type="component" value="Chromosome"/>
</dbReference>
<sequence length="74" mass="7180">MAYELGAGLGIALFGLILTRSYSASIALPSGLSGAMAQQAASSIGEAVSLSQALPAGVAQALMAAAKDGFYSGS</sequence>
<protein>
    <submittedName>
        <fullName evidence="1">Methyl viologen resistance protein SmvA</fullName>
    </submittedName>
</protein>
<reference evidence="1 2" key="1">
    <citation type="submission" date="2018-12" db="EMBL/GenBank/DDBJ databases">
        <authorList>
            <consortium name="Pathogen Informatics"/>
        </authorList>
    </citation>
    <scope>NUCLEOTIDE SEQUENCE [LARGE SCALE GENOMIC DNA]</scope>
    <source>
        <strain evidence="1 2">NCTC13635</strain>
    </source>
</reference>
<name>A0A3S4HLT7_KLEPN</name>
<organism evidence="1 2">
    <name type="scientific">Klebsiella pneumoniae</name>
    <dbReference type="NCBI Taxonomy" id="573"/>
    <lineage>
        <taxon>Bacteria</taxon>
        <taxon>Pseudomonadati</taxon>
        <taxon>Pseudomonadota</taxon>
        <taxon>Gammaproteobacteria</taxon>
        <taxon>Enterobacterales</taxon>
        <taxon>Enterobacteriaceae</taxon>
        <taxon>Klebsiella/Raoultella group</taxon>
        <taxon>Klebsiella</taxon>
        <taxon>Klebsiella pneumoniae complex</taxon>
    </lineage>
</organism>
<dbReference type="EMBL" id="LR134162">
    <property type="protein sequence ID" value="VEA98768.1"/>
    <property type="molecule type" value="Genomic_DNA"/>
</dbReference>
<proteinExistence type="predicted"/>
<accession>A0A3S4HLT7</accession>
<gene>
    <name evidence="1" type="primary">smvA_3</name>
    <name evidence="1" type="ORF">NCTC13635_00058</name>
</gene>